<evidence type="ECO:0000313" key="6">
    <source>
        <dbReference type="Proteomes" id="UP000598146"/>
    </source>
</evidence>
<dbReference type="Gene3D" id="3.40.50.300">
    <property type="entry name" value="P-loop containing nucleotide triphosphate hydrolases"/>
    <property type="match status" value="1"/>
</dbReference>
<keyword evidence="6" id="KW-1185">Reference proteome</keyword>
<evidence type="ECO:0000256" key="3">
    <source>
        <dbReference type="ARBA" id="ARBA00016748"/>
    </source>
</evidence>
<dbReference type="Pfam" id="PF05639">
    <property type="entry name" value="Pup"/>
    <property type="match status" value="1"/>
</dbReference>
<comment type="pathway">
    <text evidence="1">Protein degradation; proteasomal Pup-dependent pathway.</text>
</comment>
<dbReference type="GO" id="GO:0019941">
    <property type="term" value="P:modification-dependent protein catabolic process"/>
    <property type="evidence" value="ECO:0007669"/>
    <property type="project" value="InterPro"/>
</dbReference>
<dbReference type="SUPFAM" id="SSF52540">
    <property type="entry name" value="P-loop containing nucleoside triphosphate hydrolases"/>
    <property type="match status" value="1"/>
</dbReference>
<name>A0A931FZA1_9ACTN</name>
<dbReference type="SUPFAM" id="SSF141571">
    <property type="entry name" value="Pentapeptide repeat-like"/>
    <property type="match status" value="1"/>
</dbReference>
<dbReference type="Gene3D" id="2.130.10.10">
    <property type="entry name" value="YVTN repeat-like/Quinoprotein amine dehydrogenase"/>
    <property type="match status" value="1"/>
</dbReference>
<dbReference type="InterPro" id="IPR027417">
    <property type="entry name" value="P-loop_NTPase"/>
</dbReference>
<reference evidence="5" key="1">
    <citation type="submission" date="2020-11" db="EMBL/GenBank/DDBJ databases">
        <title>Isolation and identification of active actinomycetes.</title>
        <authorList>
            <person name="Sun X."/>
        </authorList>
    </citation>
    <scope>NUCLEOTIDE SEQUENCE</scope>
    <source>
        <strain evidence="5">NEAU-A11</strain>
    </source>
</reference>
<dbReference type="Proteomes" id="UP000598146">
    <property type="component" value="Unassembled WGS sequence"/>
</dbReference>
<organism evidence="5 6">
    <name type="scientific">Actinoplanes aureus</name>
    <dbReference type="NCBI Taxonomy" id="2792083"/>
    <lineage>
        <taxon>Bacteria</taxon>
        <taxon>Bacillati</taxon>
        <taxon>Actinomycetota</taxon>
        <taxon>Actinomycetes</taxon>
        <taxon>Micromonosporales</taxon>
        <taxon>Micromonosporaceae</taxon>
        <taxon>Actinoplanes</taxon>
    </lineage>
</organism>
<accession>A0A931FZA1</accession>
<dbReference type="InterPro" id="IPR008515">
    <property type="entry name" value="Ubiquitin-like_Pup"/>
</dbReference>
<dbReference type="GO" id="GO:0010498">
    <property type="term" value="P:proteasomal protein catabolic process"/>
    <property type="evidence" value="ECO:0007669"/>
    <property type="project" value="InterPro"/>
</dbReference>
<gene>
    <name evidence="5" type="ORF">I4J89_28920</name>
</gene>
<evidence type="ECO:0000256" key="2">
    <source>
        <dbReference type="ARBA" id="ARBA00010616"/>
    </source>
</evidence>
<dbReference type="GO" id="GO:0070628">
    <property type="term" value="F:proteasome binding"/>
    <property type="evidence" value="ECO:0007669"/>
    <property type="project" value="InterPro"/>
</dbReference>
<dbReference type="AlphaFoldDB" id="A0A931FZA1"/>
<dbReference type="NCBIfam" id="TIGR03687">
    <property type="entry name" value="pupylate_cterm"/>
    <property type="match status" value="1"/>
</dbReference>
<comment type="similarity">
    <text evidence="2">Belongs to the prokaryotic ubiquitin-like protein family.</text>
</comment>
<dbReference type="Pfam" id="PF00805">
    <property type="entry name" value="Pentapeptide"/>
    <property type="match status" value="1"/>
</dbReference>
<dbReference type="GO" id="GO:0031386">
    <property type="term" value="F:protein tag activity"/>
    <property type="evidence" value="ECO:0007669"/>
    <property type="project" value="InterPro"/>
</dbReference>
<evidence type="ECO:0000256" key="1">
    <source>
        <dbReference type="ARBA" id="ARBA00004707"/>
    </source>
</evidence>
<dbReference type="GO" id="GO:0070490">
    <property type="term" value="P:protein pupylation"/>
    <property type="evidence" value="ECO:0007669"/>
    <property type="project" value="InterPro"/>
</dbReference>
<sequence length="1253" mass="139989">MANGDDLDLDDLLDELDSVMDGNAEEFVRGFVQRGGNGGGQYIALAEHIKEAFGHSALYRLLALLGGWRQFGPSLNEAIELNIGVDLAQYMGDYLVDEAAMRSAVFYIAGDQTHEDTAHEKILVERRRLHQERSIREQIQQGNVSAVSRLAELIGDKTMPPFLGERLTNEFRFLLDPSLEEELTADEGRTEWLVGLLGLLSASNRQVSAGSRRAVVMGRLKKPDNRIQADFGQTGRREGTHLGARADAGSQRLGESLEEGFVGLLGRLFDIDDDRRDGTLESLRRQAPGTQYGHDIQFDCVVAGRPAVKCFVECKNYTGRHLRTGDIAEKLLSMEHHWRDVRLDQYIIVSPHAEPSNELDLMIQSWNEQQRFPFEIQVWSPANGVRQLFAVSPMVYEAIYGERPDEDLDSAAVVARWLDRLRPAIRLPRAWVQYLSDQGSHCIGSEDREHFADLWNDHVEPKAADERGDTLPGSLLSAVQQWLGNDEKRSLLLLAEFGEGKSFFSYSLTRRLSREFLADPSTGSIAVRIGLRDLKTNDDPRDFIDRRLREFGSSIGEWNSLTRSYRTMIILDGFDEMSARLDSVTLGENIRRLSECFEYLASSKVLITSRTHFFETRRQQERFLDRVGRPQILRIAPITRARRLEHLMRYAKRFGLEDKLRQLQQLYDPIGLAAKPLFLQMIKATLSALPDDKFDELVLYQTYVDTSLRRKISDLEEESAETLRSELVSGLQEILEEVAVSLHVTDVEWVGLRDVGHRMPLAEKLWRSTGEAAAAPAPRDAADDLSRRVGIRSLLKPVLGADQDSWPVEFFHRSMREYFVARRIVGSVRRRVIDESLRKLPLQPEIANFALLMMRADNKTDYGTVLLSETRRHVVGMDLGVLGGNCLSLLFGLNKKLPRRDWQGLCLDYAYLSGADLTGASFAGSTLRYANLDNTNLTGADVRNVDLTGVRIEETAPITAATAMNNSPGAYCMYGDGVIREWRVAAGGRPMAEKVVSDAPTNARSIHVTPHGDLVVFRPFGITVYGSMRDGWRELSSFRIGRHVRAMDIRGSQVLVAEYWNTSGESTATRYSPGPRTVDQVLACGLPSTGLALCQDLCVVPGQGQSLVAVSAETGDSVELPYQDVSDVDVMRTPEGTYLIAVGRLDGSLSLCRVDRGTHPPEWKEMWRGVVHDGAVTAVRFVANDFVLTGGADRAAYLYPLRADSRLAEPLELQLTIKCAGLKWSGVRGPHEADLIRKLVERADANSEAGANG</sequence>
<dbReference type="InterPro" id="IPR015943">
    <property type="entry name" value="WD40/YVTN_repeat-like_dom_sf"/>
</dbReference>
<proteinExistence type="inferred from homology"/>
<dbReference type="EMBL" id="JADQTO010000015">
    <property type="protein sequence ID" value="MBG0565483.1"/>
    <property type="molecule type" value="Genomic_DNA"/>
</dbReference>
<protein>
    <recommendedName>
        <fullName evidence="3">Prokaryotic ubiquitin-like protein Pup</fullName>
    </recommendedName>
    <alternativeName>
        <fullName evidence="4">Bacterial ubiquitin-like modifier</fullName>
    </alternativeName>
</protein>
<dbReference type="InterPro" id="IPR001646">
    <property type="entry name" value="5peptide_repeat"/>
</dbReference>
<evidence type="ECO:0000256" key="4">
    <source>
        <dbReference type="ARBA" id="ARBA00032321"/>
    </source>
</evidence>
<comment type="caution">
    <text evidence="5">The sequence shown here is derived from an EMBL/GenBank/DDBJ whole genome shotgun (WGS) entry which is preliminary data.</text>
</comment>
<dbReference type="Gene3D" id="2.160.20.80">
    <property type="entry name" value="E3 ubiquitin-protein ligase SopA"/>
    <property type="match status" value="1"/>
</dbReference>
<evidence type="ECO:0000313" key="5">
    <source>
        <dbReference type="EMBL" id="MBG0565483.1"/>
    </source>
</evidence>
<dbReference type="SUPFAM" id="SSF101908">
    <property type="entry name" value="Putative isomerase YbhE"/>
    <property type="match status" value="1"/>
</dbReference>